<feature type="transmembrane region" description="Helical" evidence="1">
    <location>
        <begin position="61"/>
        <end position="82"/>
    </location>
</feature>
<evidence type="ECO:0000313" key="2">
    <source>
        <dbReference type="EMBL" id="QLJ52814.1"/>
    </source>
</evidence>
<dbReference type="KEGG" id="flt:Sv326_0639"/>
<reference evidence="3" key="1">
    <citation type="submission" date="2020-07" db="EMBL/GenBank/DDBJ databases">
        <title>Metabolic diversity and evolutionary history of the archaeal phylum ###Micrarchaeota### uncovered from a freshwater lake metagenome.</title>
        <authorList>
            <person name="Kadnikov V.V."/>
            <person name="Savvichev A.S."/>
            <person name="Mardanov A.V."/>
            <person name="Beletsky A.V."/>
            <person name="Chupakov A.V."/>
            <person name="Kokryatskaya N.M."/>
            <person name="Pimenov N.V."/>
            <person name="Ravin N.V."/>
        </authorList>
    </citation>
    <scope>NUCLEOTIDE SEQUENCE [LARGE SCALE GENOMIC DNA]</scope>
</reference>
<evidence type="ECO:0000256" key="1">
    <source>
        <dbReference type="SAM" id="Phobius"/>
    </source>
</evidence>
<evidence type="ECO:0000313" key="3">
    <source>
        <dbReference type="Proteomes" id="UP000510821"/>
    </source>
</evidence>
<keyword evidence="1" id="KW-1133">Transmembrane helix</keyword>
<feature type="transmembrane region" description="Helical" evidence="1">
    <location>
        <begin position="20"/>
        <end position="41"/>
    </location>
</feature>
<proteinExistence type="predicted"/>
<accession>A0A7D5XI29</accession>
<name>A0A7D5XI29_FERL1</name>
<dbReference type="Proteomes" id="UP000510821">
    <property type="component" value="Chromosome"/>
</dbReference>
<keyword evidence="1" id="KW-0812">Transmembrane</keyword>
<sequence length="90" mass="10447">MPESSYRVLWWDVKSYWMQLLFVIFPVATTLYVMALANPFVLLKPGAVADVDVSRATLWTLISINVSLIFILVELTTIYLFWFGESRRGR</sequence>
<organism evidence="2 3">
    <name type="scientific">Fermentimicrarchaeum limneticum</name>
    <dbReference type="NCBI Taxonomy" id="2795018"/>
    <lineage>
        <taxon>Archaea</taxon>
        <taxon>Candidatus Micrarchaeota</taxon>
        <taxon>Candidatus Fermentimicrarchaeales</taxon>
        <taxon>Candidatus Fermentimicrarchaeaceae</taxon>
        <taxon>Candidatus Fermentimicrarchaeum</taxon>
    </lineage>
</organism>
<dbReference type="EMBL" id="CP058998">
    <property type="protein sequence ID" value="QLJ52814.1"/>
    <property type="molecule type" value="Genomic_DNA"/>
</dbReference>
<protein>
    <submittedName>
        <fullName evidence="2">Uncharacterized protein</fullName>
    </submittedName>
</protein>
<dbReference type="AlphaFoldDB" id="A0A7D5XI29"/>
<keyword evidence="1" id="KW-0472">Membrane</keyword>
<gene>
    <name evidence="2" type="ORF">Sv326_0639</name>
</gene>